<dbReference type="HOGENOM" id="CLU_128859_0_0_1"/>
<evidence type="ECO:0000256" key="1">
    <source>
        <dbReference type="SAM" id="MobiDB-lite"/>
    </source>
</evidence>
<sequence>MIKEKAKHARENLHTVLLTGIKPDRGCQECTRSIPDLQTLVGLIIQLGKEEIKSKLEGDIWKDTDMLSRTRFAYLRRECLRLYFPDKATSTIWIVVDNQLSYLLSKGRPYTTCFYNLIYQQDRKKFDSGSVMYDDIPIAERSFKLPSDDEVQAEIPNLQSHRPNKKANKNPSKKPMNKK</sequence>
<dbReference type="GeneID" id="18931643"/>
<evidence type="ECO:0000313" key="3">
    <source>
        <dbReference type="Proteomes" id="UP000001072"/>
    </source>
</evidence>
<evidence type="ECO:0000313" key="2">
    <source>
        <dbReference type="EMBL" id="EGG11440.1"/>
    </source>
</evidence>
<dbReference type="AlphaFoldDB" id="F4R866"/>
<dbReference type="EMBL" id="GL883092">
    <property type="protein sequence ID" value="EGG11440.1"/>
    <property type="molecule type" value="Genomic_DNA"/>
</dbReference>
<gene>
    <name evidence="2" type="ORF">MELLADRAFT_70810</name>
</gene>
<dbReference type="OrthoDB" id="2497916at2759"/>
<proteinExistence type="predicted"/>
<accession>F4R866</accession>
<dbReference type="Proteomes" id="UP000001072">
    <property type="component" value="Unassembled WGS sequence"/>
</dbReference>
<feature type="region of interest" description="Disordered" evidence="1">
    <location>
        <begin position="152"/>
        <end position="179"/>
    </location>
</feature>
<dbReference type="InParanoid" id="F4R866"/>
<reference evidence="3" key="1">
    <citation type="journal article" date="2011" name="Proc. Natl. Acad. Sci. U.S.A.">
        <title>Obligate biotrophy features unraveled by the genomic analysis of rust fungi.</title>
        <authorList>
            <person name="Duplessis S."/>
            <person name="Cuomo C.A."/>
            <person name="Lin Y.-C."/>
            <person name="Aerts A."/>
            <person name="Tisserant E."/>
            <person name="Veneault-Fourrey C."/>
            <person name="Joly D.L."/>
            <person name="Hacquard S."/>
            <person name="Amselem J."/>
            <person name="Cantarel B.L."/>
            <person name="Chiu R."/>
            <person name="Coutinho P.M."/>
            <person name="Feau N."/>
            <person name="Field M."/>
            <person name="Frey P."/>
            <person name="Gelhaye E."/>
            <person name="Goldberg J."/>
            <person name="Grabherr M.G."/>
            <person name="Kodira C.D."/>
            <person name="Kohler A."/>
            <person name="Kuees U."/>
            <person name="Lindquist E.A."/>
            <person name="Lucas S.M."/>
            <person name="Mago R."/>
            <person name="Mauceli E."/>
            <person name="Morin E."/>
            <person name="Murat C."/>
            <person name="Pangilinan J.L."/>
            <person name="Park R."/>
            <person name="Pearson M."/>
            <person name="Quesneville H."/>
            <person name="Rouhier N."/>
            <person name="Sakthikumar S."/>
            <person name="Salamov A.A."/>
            <person name="Schmutz J."/>
            <person name="Selles B."/>
            <person name="Shapiro H."/>
            <person name="Tanguay P."/>
            <person name="Tuskan G.A."/>
            <person name="Henrissat B."/>
            <person name="Van de Peer Y."/>
            <person name="Rouze P."/>
            <person name="Ellis J.G."/>
            <person name="Dodds P.N."/>
            <person name="Schein J.E."/>
            <person name="Zhong S."/>
            <person name="Hamelin R.C."/>
            <person name="Grigoriev I.V."/>
            <person name="Szabo L.J."/>
            <person name="Martin F."/>
        </authorList>
    </citation>
    <scope>NUCLEOTIDE SEQUENCE [LARGE SCALE GENOMIC DNA]</scope>
    <source>
        <strain evidence="3">98AG31 / pathotype 3-4-7</strain>
    </source>
</reference>
<feature type="compositionally biased region" description="Basic residues" evidence="1">
    <location>
        <begin position="162"/>
        <end position="179"/>
    </location>
</feature>
<dbReference type="VEuPathDB" id="FungiDB:MELLADRAFT_70810"/>
<protein>
    <submittedName>
        <fullName evidence="2">Uncharacterized protein</fullName>
    </submittedName>
</protein>
<keyword evidence="3" id="KW-1185">Reference proteome</keyword>
<dbReference type="KEGG" id="mlr:MELLADRAFT_70810"/>
<name>F4R866_MELLP</name>
<dbReference type="RefSeq" id="XP_007405075.1">
    <property type="nucleotide sequence ID" value="XM_007405013.1"/>
</dbReference>
<organism evidence="3">
    <name type="scientific">Melampsora larici-populina (strain 98AG31 / pathotype 3-4-7)</name>
    <name type="common">Poplar leaf rust fungus</name>
    <dbReference type="NCBI Taxonomy" id="747676"/>
    <lineage>
        <taxon>Eukaryota</taxon>
        <taxon>Fungi</taxon>
        <taxon>Dikarya</taxon>
        <taxon>Basidiomycota</taxon>
        <taxon>Pucciniomycotina</taxon>
        <taxon>Pucciniomycetes</taxon>
        <taxon>Pucciniales</taxon>
        <taxon>Melampsoraceae</taxon>
        <taxon>Melampsora</taxon>
    </lineage>
</organism>